<evidence type="ECO:0000313" key="5">
    <source>
        <dbReference type="Proteomes" id="UP000660611"/>
    </source>
</evidence>
<dbReference type="PANTHER" id="PTHR30055">
    <property type="entry name" value="HTH-TYPE TRANSCRIPTIONAL REGULATOR RUTR"/>
    <property type="match status" value="1"/>
</dbReference>
<dbReference type="InterPro" id="IPR009057">
    <property type="entry name" value="Homeodomain-like_sf"/>
</dbReference>
<dbReference type="AlphaFoldDB" id="A0A919U932"/>
<name>A0A919U932_9ACTN</name>
<dbReference type="GO" id="GO:0000976">
    <property type="term" value="F:transcription cis-regulatory region binding"/>
    <property type="evidence" value="ECO:0007669"/>
    <property type="project" value="TreeGrafter"/>
</dbReference>
<dbReference type="EMBL" id="BONQ01000017">
    <property type="protein sequence ID" value="GIG42836.1"/>
    <property type="molecule type" value="Genomic_DNA"/>
</dbReference>
<protein>
    <submittedName>
        <fullName evidence="4">TetR family transcriptional regulator</fullName>
    </submittedName>
</protein>
<keyword evidence="1 2" id="KW-0238">DNA-binding</keyword>
<proteinExistence type="predicted"/>
<keyword evidence="5" id="KW-1185">Reference proteome</keyword>
<dbReference type="PROSITE" id="PS50977">
    <property type="entry name" value="HTH_TETR_2"/>
    <property type="match status" value="1"/>
</dbReference>
<dbReference type="Pfam" id="PF00440">
    <property type="entry name" value="TetR_N"/>
    <property type="match status" value="1"/>
</dbReference>
<dbReference type="SUPFAM" id="SSF46689">
    <property type="entry name" value="Homeodomain-like"/>
    <property type="match status" value="1"/>
</dbReference>
<sequence length="202" mass="22366">MRQNPARRNALLDAAIEVLADEGSRGLTLRAVDQRAGVPTGTTSNYFSNRADLLEQLMRRVRERLTPDPAALAETLRATPSRDLVKTLMHQLVDRTRRERSSHLALLELRLEATRRPELDPTLTRFFTSDLDANVAFHLEAGLPGDRGSVLLLYLGMLGLIVDDLTVPEVLRPHGVDALVDSLVDRVFPPADHHGEEVVGQG</sequence>
<accession>A0A919U932</accession>
<feature type="DNA-binding region" description="H-T-H motif" evidence="2">
    <location>
        <begin position="28"/>
        <end position="47"/>
    </location>
</feature>
<dbReference type="InterPro" id="IPR001647">
    <property type="entry name" value="HTH_TetR"/>
</dbReference>
<gene>
    <name evidence="4" type="ORF">Dsi01nite_008770</name>
</gene>
<evidence type="ECO:0000256" key="2">
    <source>
        <dbReference type="PROSITE-ProRule" id="PRU00335"/>
    </source>
</evidence>
<dbReference type="Gene3D" id="1.10.357.10">
    <property type="entry name" value="Tetracycline Repressor, domain 2"/>
    <property type="match status" value="1"/>
</dbReference>
<reference evidence="4" key="1">
    <citation type="submission" date="2021-01" db="EMBL/GenBank/DDBJ databases">
        <title>Whole genome shotgun sequence of Dactylosporangium siamense NBRC 106093.</title>
        <authorList>
            <person name="Komaki H."/>
            <person name="Tamura T."/>
        </authorList>
    </citation>
    <scope>NUCLEOTIDE SEQUENCE</scope>
    <source>
        <strain evidence="4">NBRC 106093</strain>
    </source>
</reference>
<dbReference type="InterPro" id="IPR050109">
    <property type="entry name" value="HTH-type_TetR-like_transc_reg"/>
</dbReference>
<dbReference type="Pfam" id="PF17940">
    <property type="entry name" value="TetR_C_31"/>
    <property type="match status" value="1"/>
</dbReference>
<evidence type="ECO:0000259" key="3">
    <source>
        <dbReference type="PROSITE" id="PS50977"/>
    </source>
</evidence>
<dbReference type="Proteomes" id="UP000660611">
    <property type="component" value="Unassembled WGS sequence"/>
</dbReference>
<dbReference type="GO" id="GO:0003700">
    <property type="term" value="F:DNA-binding transcription factor activity"/>
    <property type="evidence" value="ECO:0007669"/>
    <property type="project" value="TreeGrafter"/>
</dbReference>
<organism evidence="4 5">
    <name type="scientific">Dactylosporangium siamense</name>
    <dbReference type="NCBI Taxonomy" id="685454"/>
    <lineage>
        <taxon>Bacteria</taxon>
        <taxon>Bacillati</taxon>
        <taxon>Actinomycetota</taxon>
        <taxon>Actinomycetes</taxon>
        <taxon>Micromonosporales</taxon>
        <taxon>Micromonosporaceae</taxon>
        <taxon>Dactylosporangium</taxon>
    </lineage>
</organism>
<comment type="caution">
    <text evidence="4">The sequence shown here is derived from an EMBL/GenBank/DDBJ whole genome shotgun (WGS) entry which is preliminary data.</text>
</comment>
<evidence type="ECO:0000313" key="4">
    <source>
        <dbReference type="EMBL" id="GIG42836.1"/>
    </source>
</evidence>
<dbReference type="RefSeq" id="WP_203844708.1">
    <property type="nucleotide sequence ID" value="NZ_BAAAVW010000002.1"/>
</dbReference>
<dbReference type="PANTHER" id="PTHR30055:SF231">
    <property type="entry name" value="TRANSCRIPTIONAL REGULATORY PROTEIN (PROBABLY DEOR-FAMILY)-RELATED"/>
    <property type="match status" value="1"/>
</dbReference>
<dbReference type="PRINTS" id="PR00455">
    <property type="entry name" value="HTHTETR"/>
</dbReference>
<feature type="domain" description="HTH tetR-type" evidence="3">
    <location>
        <begin position="5"/>
        <end position="65"/>
    </location>
</feature>
<dbReference type="InterPro" id="IPR041583">
    <property type="entry name" value="TetR_C_31"/>
</dbReference>
<evidence type="ECO:0000256" key="1">
    <source>
        <dbReference type="ARBA" id="ARBA00023125"/>
    </source>
</evidence>